<name>A0AB35XHQ4_9ENTR</name>
<dbReference type="EMBL" id="JAZKKV010000005">
    <property type="protein sequence ID" value="MEE9657695.1"/>
    <property type="molecule type" value="Genomic_DNA"/>
</dbReference>
<dbReference type="SUPFAM" id="SSF53474">
    <property type="entry name" value="alpha/beta-Hydrolases"/>
    <property type="match status" value="1"/>
</dbReference>
<protein>
    <recommendedName>
        <fullName evidence="3">Alpha/beta hydrolase</fullName>
    </recommendedName>
</protein>
<dbReference type="AlphaFoldDB" id="A0AB35XHQ4"/>
<reference evidence="1 2" key="1">
    <citation type="submission" date="2023-10" db="EMBL/GenBank/DDBJ databases">
        <title>Wastewater isolates of ESBL- and carbapenemase-producing Gram-negative bacteria from New Zealand.</title>
        <authorList>
            <person name="Straub C."/>
            <person name="Weaver L."/>
            <person name="Cornelius A."/>
            <person name="Mcgill E."/>
            <person name="Dyet K."/>
            <person name="White L."/>
            <person name="Pattis I."/>
        </authorList>
    </citation>
    <scope>NUCLEOTIDE SEQUENCE [LARGE SCALE GENOMIC DNA]</scope>
    <source>
        <strain evidence="1 2">ESBL09</strain>
    </source>
</reference>
<dbReference type="InterPro" id="IPR029058">
    <property type="entry name" value="AB_hydrolase_fold"/>
</dbReference>
<organism evidence="1 2">
    <name type="scientific">Kluyvera ascorbata</name>
    <dbReference type="NCBI Taxonomy" id="51288"/>
    <lineage>
        <taxon>Bacteria</taxon>
        <taxon>Pseudomonadati</taxon>
        <taxon>Pseudomonadota</taxon>
        <taxon>Gammaproteobacteria</taxon>
        <taxon>Enterobacterales</taxon>
        <taxon>Enterobacteriaceae</taxon>
        <taxon>Kluyvera</taxon>
    </lineage>
</organism>
<sequence length="555" mass="63631">MMGQLIAEKDIGDYCKVKVVSNSNLCVICFSGFNTPKGKFNYIRSFSHNDYHQIYLNTTAEEYYHQGIHGLGDSLEETIHHINEILQELPGENIQVITLGCSMGGYGALLYGTLLNVNKILALGPSIPLYSESFLAKEYRNQHVAIYNQFEDRIINSNIEKVILHGDSMISDILTHQRLRTSNNATCRHLWGCNHTLTAILASKMALRVFVEDTNLAVKHVEKIFKPFHLPSAQYEILRQLFYPENVDGVCREPLKLEGMDGLHHTVLYCIAVSNILTDQELSKKCFSLALEKHLHYRSAKRFLDIVFQHGECEKLLQLIEKSIYRFGIEHLEMSEIESLKSIYDELTTKVYPQEKYNPVHIEGYLDRYDGENLFGWCINKGLNEAATVHIYFEDKSFPHYKILSDDFRGDLKSAGMRDGYSAFSLPLNIYMPILVHSTRVYAVEHHTKEHLNNSGILLKPQFIHLNVERIVDGVIYGWVYDRNHPKNYIDISAFSIKNNNDVTVSRFERADMESCGINSRAGFSIHSNSFSDAPDFIEVFLKNSNHRISRAIMV</sequence>
<proteinExistence type="predicted"/>
<comment type="caution">
    <text evidence="1">The sequence shown here is derived from an EMBL/GenBank/DDBJ whole genome shotgun (WGS) entry which is preliminary data.</text>
</comment>
<dbReference type="RefSeq" id="WP_252055317.1">
    <property type="nucleotide sequence ID" value="NZ_JAZKKV010000005.1"/>
</dbReference>
<keyword evidence="2" id="KW-1185">Reference proteome</keyword>
<gene>
    <name evidence="1" type="ORF">V4836_27045</name>
</gene>
<evidence type="ECO:0000313" key="1">
    <source>
        <dbReference type="EMBL" id="MEE9657695.1"/>
    </source>
</evidence>
<evidence type="ECO:0008006" key="3">
    <source>
        <dbReference type="Google" id="ProtNLM"/>
    </source>
</evidence>
<accession>A0AB35XHQ4</accession>
<evidence type="ECO:0000313" key="2">
    <source>
        <dbReference type="Proteomes" id="UP001331691"/>
    </source>
</evidence>
<dbReference type="Proteomes" id="UP001331691">
    <property type="component" value="Unassembled WGS sequence"/>
</dbReference>